<protein>
    <submittedName>
        <fullName evidence="1">Uncharacterized protein</fullName>
    </submittedName>
</protein>
<evidence type="ECO:0000313" key="2">
    <source>
        <dbReference type="Proteomes" id="UP001060085"/>
    </source>
</evidence>
<proteinExistence type="predicted"/>
<accession>A0ACC0AE04</accession>
<organism evidence="1 2">
    <name type="scientific">Catharanthus roseus</name>
    <name type="common">Madagascar periwinkle</name>
    <name type="synonym">Vinca rosea</name>
    <dbReference type="NCBI Taxonomy" id="4058"/>
    <lineage>
        <taxon>Eukaryota</taxon>
        <taxon>Viridiplantae</taxon>
        <taxon>Streptophyta</taxon>
        <taxon>Embryophyta</taxon>
        <taxon>Tracheophyta</taxon>
        <taxon>Spermatophyta</taxon>
        <taxon>Magnoliopsida</taxon>
        <taxon>eudicotyledons</taxon>
        <taxon>Gunneridae</taxon>
        <taxon>Pentapetalae</taxon>
        <taxon>asterids</taxon>
        <taxon>lamiids</taxon>
        <taxon>Gentianales</taxon>
        <taxon>Apocynaceae</taxon>
        <taxon>Rauvolfioideae</taxon>
        <taxon>Vinceae</taxon>
        <taxon>Catharanthinae</taxon>
        <taxon>Catharanthus</taxon>
    </lineage>
</organism>
<evidence type="ECO:0000313" key="1">
    <source>
        <dbReference type="EMBL" id="KAI5658505.1"/>
    </source>
</evidence>
<name>A0ACC0AE04_CATRO</name>
<sequence>MDKFIGKWKKGPKPVEEKSANKGNVNIEDRGKKPRVEFSDFEIIGDPGLRKPIDSYPYEVRDELRRLYVAKGPTQPCDHKFPQTDFGEIRRSFQKQWFKDFTWLEYSVNKDAAFCFCCYLFGKGQNHKHGDDIFTEVGFKNWKRAKEKFRNHEGAPNSPHSGAVIQLLGFKNQRQNVEYVLSKQSSQTEIEYRARLTAVVKVIRFLLSQGLAFCGNDESINSIRRGNFLELTKWYCEESEEVNKVMNLNAPGNNQLTSPKIQKEIVNACATEVRQAIVNEIGDKFFSLLVDEARDSSVKEQLSIVLRFVNDNGEVVERFLGVVHVSDTSARTLKNSIDDFFAINGLSISKLRGQGYDGASNMRGELNGLKQKILDENKYAYYIHCFAHQLQLVLVATSKKNAHVCSFFEYLAKIVNTVGASCKRKDALLQKQYDDLVKSLESGEIPTGKGKNQETSLARPGDTRWGSHFKTITRILHMWDAVTHVLETIYEDADEVNSRGIARGLIDKMWQFEFVFIAQLMVHVLAKTNTLSMCLQQRTQNIVTAIQMIKTVKEDLKKYRNDDDYWEELLGVVTAFCVKHDIFVPNMQDPLPGRARLYRSVDGQPKTYYHFFRRDIFFEVLDFIVKEMDDRFTESTSELLICISCLDPRDSFVHFDRGQLLRLSEFYPDDFSISDKFELKAQLDTYISYMRSSDGAAFSGLTDIGDLAKKMVETNIHQFFTLVYRLIELALVLPVASATVERSFSAMRTIKNDLRNRMGDEFLNDSLVCYVEQEIFKSIENEDILQRFQNMQTRRIKLPS</sequence>
<dbReference type="EMBL" id="CM044706">
    <property type="protein sequence ID" value="KAI5658505.1"/>
    <property type="molecule type" value="Genomic_DNA"/>
</dbReference>
<keyword evidence="2" id="KW-1185">Reference proteome</keyword>
<gene>
    <name evidence="1" type="ORF">M9H77_27298</name>
</gene>
<dbReference type="Proteomes" id="UP001060085">
    <property type="component" value="Linkage Group LG06"/>
</dbReference>
<reference evidence="2" key="1">
    <citation type="journal article" date="2023" name="Nat. Plants">
        <title>Single-cell RNA sequencing provides a high-resolution roadmap for understanding the multicellular compartmentation of specialized metabolism.</title>
        <authorList>
            <person name="Sun S."/>
            <person name="Shen X."/>
            <person name="Li Y."/>
            <person name="Li Y."/>
            <person name="Wang S."/>
            <person name="Li R."/>
            <person name="Zhang H."/>
            <person name="Shen G."/>
            <person name="Guo B."/>
            <person name="Wei J."/>
            <person name="Xu J."/>
            <person name="St-Pierre B."/>
            <person name="Chen S."/>
            <person name="Sun C."/>
        </authorList>
    </citation>
    <scope>NUCLEOTIDE SEQUENCE [LARGE SCALE GENOMIC DNA]</scope>
</reference>
<comment type="caution">
    <text evidence="1">The sequence shown here is derived from an EMBL/GenBank/DDBJ whole genome shotgun (WGS) entry which is preliminary data.</text>
</comment>